<evidence type="ECO:0000313" key="2">
    <source>
        <dbReference type="Proteomes" id="UP001596292"/>
    </source>
</evidence>
<reference evidence="2" key="1">
    <citation type="journal article" date="2019" name="Int. J. Syst. Evol. Microbiol.">
        <title>The Global Catalogue of Microorganisms (GCM) 10K type strain sequencing project: providing services to taxonomists for standard genome sequencing and annotation.</title>
        <authorList>
            <consortium name="The Broad Institute Genomics Platform"/>
            <consortium name="The Broad Institute Genome Sequencing Center for Infectious Disease"/>
            <person name="Wu L."/>
            <person name="Ma J."/>
        </authorList>
    </citation>
    <scope>NUCLEOTIDE SEQUENCE [LARGE SCALE GENOMIC DNA]</scope>
    <source>
        <strain evidence="2">CCUG 48316</strain>
    </source>
</reference>
<evidence type="ECO:0000313" key="1">
    <source>
        <dbReference type="EMBL" id="MFC6791841.1"/>
    </source>
</evidence>
<dbReference type="EMBL" id="JBHSWN010000001">
    <property type="protein sequence ID" value="MFC6791841.1"/>
    <property type="molecule type" value="Genomic_DNA"/>
</dbReference>
<accession>A0ABW2BP17</accession>
<name>A0ABW2BP17_9HYPH</name>
<proteinExistence type="predicted"/>
<comment type="caution">
    <text evidence="1">The sequence shown here is derived from an EMBL/GenBank/DDBJ whole genome shotgun (WGS) entry which is preliminary data.</text>
</comment>
<dbReference type="RefSeq" id="WP_378973083.1">
    <property type="nucleotide sequence ID" value="NZ_JBHSWN010000001.1"/>
</dbReference>
<protein>
    <submittedName>
        <fullName evidence="1">Uncharacterized protein</fullName>
    </submittedName>
</protein>
<organism evidence="1 2">
    <name type="scientific">Methylobacterium komagatae</name>
    <dbReference type="NCBI Taxonomy" id="374425"/>
    <lineage>
        <taxon>Bacteria</taxon>
        <taxon>Pseudomonadati</taxon>
        <taxon>Pseudomonadota</taxon>
        <taxon>Alphaproteobacteria</taxon>
        <taxon>Hyphomicrobiales</taxon>
        <taxon>Methylobacteriaceae</taxon>
        <taxon>Methylobacterium</taxon>
    </lineage>
</organism>
<sequence length="225" mass="25712">MRWYRKIHLRGKSKVARREQFIAIRIVQDGVDEAATHQQEWVSGPHLVLDQDRVSPLHHARMHAPRICAPRFIHQIDKVGEATKGHPAHVGGVPRDHVLLSTALVLALEGFSPRRKVECRHIQAKIARIINHREFCQVREAIELRVPEDIVKGLIIDSRKLRHHGVRPLHVPCGRRHRVATLRVDRPMTGLTHQRGELDRAGERICLVADDLEDRVVIRAGAKAF</sequence>
<dbReference type="Proteomes" id="UP001596292">
    <property type="component" value="Unassembled WGS sequence"/>
</dbReference>
<keyword evidence="2" id="KW-1185">Reference proteome</keyword>
<gene>
    <name evidence="1" type="ORF">ACFQE0_20915</name>
</gene>